<accession>A0A4R3I970</accession>
<name>A0A4R3I970_9GAMM</name>
<feature type="chain" id="PRO_5020574622" evidence="1">
    <location>
        <begin position="22"/>
        <end position="350"/>
    </location>
</feature>
<dbReference type="InterPro" id="IPR007210">
    <property type="entry name" value="ABC_Gly_betaine_transp_sub-bd"/>
</dbReference>
<dbReference type="GO" id="GO:0022857">
    <property type="term" value="F:transmembrane transporter activity"/>
    <property type="evidence" value="ECO:0007669"/>
    <property type="project" value="InterPro"/>
</dbReference>
<dbReference type="PROSITE" id="PS51257">
    <property type="entry name" value="PROKAR_LIPOPROTEIN"/>
    <property type="match status" value="1"/>
</dbReference>
<dbReference type="SUPFAM" id="SSF53850">
    <property type="entry name" value="Periplasmic binding protein-like II"/>
    <property type="match status" value="1"/>
</dbReference>
<evidence type="ECO:0000313" key="4">
    <source>
        <dbReference type="Proteomes" id="UP000295793"/>
    </source>
</evidence>
<dbReference type="Gene3D" id="3.40.190.10">
    <property type="entry name" value="Periplasmic binding protein-like II"/>
    <property type="match status" value="1"/>
</dbReference>
<feature type="domain" description="ABC-type glycine betaine transport system substrate-binding" evidence="2">
    <location>
        <begin position="46"/>
        <end position="329"/>
    </location>
</feature>
<dbReference type="Gene3D" id="3.40.190.100">
    <property type="entry name" value="Glycine betaine-binding periplasmic protein, domain 2"/>
    <property type="match status" value="1"/>
</dbReference>
<comment type="caution">
    <text evidence="3">The sequence shown here is derived from an EMBL/GenBank/DDBJ whole genome shotgun (WGS) entry which is preliminary data.</text>
</comment>
<keyword evidence="4" id="KW-1185">Reference proteome</keyword>
<sequence length="350" mass="37770">MKTQLGLMCGLSAMLAITACSQNEEPAQQASAAAEPAAVAAATCGDISIADMNWSSASLIANIDKVILTEGYGCNAELVPGDTMPTGTSMIEKGEPDIAPELWSNSMKDALDRGVEEGRLRYAGKSLSDGGEEGFWVPQYMVDENPALATIEGILANPQLFPHPENSDVAMFMGCPAGWNCQISTSNLHQALGMEEAGFELVDPGSGAGLSGSIAKAYERQEGWFGYYWAPTAVLGKYKMVKVDFGSGVDLEHFQSCITQLECENPQPTMYPPSPVWTVTTEAFANEVPEAYGYISSRSFPNAQMNELLAWMEDNQADGEFAAYHFLENYEDVWTAWVSDDVASKIKSAL</sequence>
<dbReference type="CDD" id="cd13641">
    <property type="entry name" value="PBP2_HisX_like"/>
    <property type="match status" value="1"/>
</dbReference>
<evidence type="ECO:0000259" key="2">
    <source>
        <dbReference type="Pfam" id="PF04069"/>
    </source>
</evidence>
<evidence type="ECO:0000313" key="3">
    <source>
        <dbReference type="EMBL" id="TCS41910.1"/>
    </source>
</evidence>
<dbReference type="RefSeq" id="WP_243645785.1">
    <property type="nucleotide sequence ID" value="NZ_SLZR01000004.1"/>
</dbReference>
<dbReference type="EMBL" id="SLZR01000004">
    <property type="protein sequence ID" value="TCS41910.1"/>
    <property type="molecule type" value="Genomic_DNA"/>
</dbReference>
<proteinExistence type="predicted"/>
<keyword evidence="1" id="KW-0732">Signal</keyword>
<dbReference type="Pfam" id="PF04069">
    <property type="entry name" value="OpuAC"/>
    <property type="match status" value="1"/>
</dbReference>
<feature type="signal peptide" evidence="1">
    <location>
        <begin position="1"/>
        <end position="21"/>
    </location>
</feature>
<gene>
    <name evidence="3" type="ORF">BCF53_10414</name>
</gene>
<dbReference type="AlphaFoldDB" id="A0A4R3I970"/>
<protein>
    <submittedName>
        <fullName evidence="3">Glycine betaine/proline transport system substrate-binding protein</fullName>
    </submittedName>
</protein>
<dbReference type="GO" id="GO:0043190">
    <property type="term" value="C:ATP-binding cassette (ABC) transporter complex"/>
    <property type="evidence" value="ECO:0007669"/>
    <property type="project" value="InterPro"/>
</dbReference>
<evidence type="ECO:0000256" key="1">
    <source>
        <dbReference type="SAM" id="SignalP"/>
    </source>
</evidence>
<dbReference type="Proteomes" id="UP000295793">
    <property type="component" value="Unassembled WGS sequence"/>
</dbReference>
<reference evidence="3 4" key="1">
    <citation type="submission" date="2019-03" db="EMBL/GenBank/DDBJ databases">
        <title>Genomic Encyclopedia of Archaeal and Bacterial Type Strains, Phase II (KMG-II): from individual species to whole genera.</title>
        <authorList>
            <person name="Goeker M."/>
        </authorList>
    </citation>
    <scope>NUCLEOTIDE SEQUENCE [LARGE SCALE GENOMIC DNA]</scope>
    <source>
        <strain evidence="3 4">DSM 15388</strain>
    </source>
</reference>
<organism evidence="3 4">
    <name type="scientific">Reinekea marinisedimentorum</name>
    <dbReference type="NCBI Taxonomy" id="230495"/>
    <lineage>
        <taxon>Bacteria</taxon>
        <taxon>Pseudomonadati</taxon>
        <taxon>Pseudomonadota</taxon>
        <taxon>Gammaproteobacteria</taxon>
        <taxon>Oceanospirillales</taxon>
        <taxon>Saccharospirillaceae</taxon>
        <taxon>Reinekea</taxon>
    </lineage>
</organism>